<dbReference type="EC" id="6.3.5.13" evidence="5"/>
<feature type="domain" description="Mur ligase central" evidence="6">
    <location>
        <begin position="58"/>
        <end position="235"/>
    </location>
</feature>
<dbReference type="InterPro" id="IPR018109">
    <property type="entry name" value="Folylpolyglutamate_synth_CS"/>
</dbReference>
<dbReference type="Gene3D" id="3.40.1190.10">
    <property type="entry name" value="Mur-like, catalytic domain"/>
    <property type="match status" value="1"/>
</dbReference>
<dbReference type="GO" id="GO:0005524">
    <property type="term" value="F:ATP binding"/>
    <property type="evidence" value="ECO:0007669"/>
    <property type="project" value="UniProtKB-UniRule"/>
</dbReference>
<gene>
    <name evidence="5" type="primary">murT</name>
    <name evidence="8" type="ORF">JFP838_07895</name>
</gene>
<feature type="binding site" evidence="5">
    <location>
        <position position="214"/>
    </location>
    <ligand>
        <name>Zn(2+)</name>
        <dbReference type="ChEBI" id="CHEBI:29105"/>
    </ligand>
</feature>
<dbReference type="GO" id="GO:0009252">
    <property type="term" value="P:peptidoglycan biosynthetic process"/>
    <property type="evidence" value="ECO:0007669"/>
    <property type="project" value="UniProtKB-UniRule"/>
</dbReference>
<dbReference type="InterPro" id="IPR036565">
    <property type="entry name" value="Mur-like_cat_sf"/>
</dbReference>
<evidence type="ECO:0000256" key="5">
    <source>
        <dbReference type="HAMAP-Rule" id="MF_02214"/>
    </source>
</evidence>
<reference evidence="8 9" key="1">
    <citation type="journal article" date="2016" name="PLoS ONE">
        <title>Plasmid Characterization and Chromosome Analysis of Two netF+ Clostridium perfringens Isolates Associated with Foal and Canine Necrotizing Enteritis.</title>
        <authorList>
            <person name="Mehdizadeh Gohari I."/>
            <person name="Kropinski A.M."/>
            <person name="Weese S.J."/>
            <person name="Parreira V.R."/>
            <person name="Whitehead A.E."/>
            <person name="Boerlin P."/>
            <person name="Prescott J.F."/>
        </authorList>
    </citation>
    <scope>NUCLEOTIDE SEQUENCE [LARGE SCALE GENOMIC DNA]</scope>
    <source>
        <strain evidence="8 9">JP838</strain>
    </source>
</reference>
<dbReference type="Pfam" id="PF08353">
    <property type="entry name" value="MurT_C"/>
    <property type="match status" value="1"/>
</dbReference>
<keyword evidence="5" id="KW-0961">Cell wall biogenesis/degradation</keyword>
<evidence type="ECO:0000256" key="2">
    <source>
        <dbReference type="ARBA" id="ARBA00022598"/>
    </source>
</evidence>
<keyword evidence="5" id="KW-0573">Peptidoglycan synthesis</keyword>
<keyword evidence="4 5" id="KW-0067">ATP-binding</keyword>
<dbReference type="Pfam" id="PF08245">
    <property type="entry name" value="Mur_ligase_M"/>
    <property type="match status" value="1"/>
</dbReference>
<comment type="catalytic activity">
    <reaction evidence="5">
        <text>beta-D-GlcNAc-(1-&gt;4)-Mur2Ac(oyl-L-Ala-gamma-D-Glu-L-Lys-D-Ala-D-Ala)-di-trans,octa-cis-undecaprenyl diphosphate + ATP = beta-D-GlcNAc-(1-&gt;4)-Mur2Ac(oyl-L-Ala-gamma-D-O-P-Glu-L-Lys-D-Ala-D-Ala)-di-trans,octa-cis-undecaprenyl diphosphate + ADP</text>
        <dbReference type="Rhea" id="RHEA:59488"/>
        <dbReference type="ChEBI" id="CHEBI:30616"/>
        <dbReference type="ChEBI" id="CHEBI:60033"/>
        <dbReference type="ChEBI" id="CHEBI:143132"/>
        <dbReference type="ChEBI" id="CHEBI:456216"/>
    </reaction>
</comment>
<comment type="pathway">
    <text evidence="1 5">Cell wall biogenesis; peptidoglycan biosynthesis.</text>
</comment>
<dbReference type="AlphaFoldDB" id="A0A127EI92"/>
<dbReference type="PROSITE" id="PS01011">
    <property type="entry name" value="FOLYLPOLYGLU_SYNT_1"/>
    <property type="match status" value="1"/>
</dbReference>
<dbReference type="OrthoDB" id="9803907at2"/>
<sequence length="452" mass="51171">MVFKIAIKSYLSIILSKMTQFISKKVFKGGTNFPGKVALKIDRNILKVVSKNYKVILVTGTNGKTTTTSMIYNVLKGNGLDVITNATGANLYPGIVSTFVANYKFSSNKERYAVIEVDEANLKFITEYITPEIITVTNLFRDQLDRYGEVYTTLNKILEGVVKVPSTTLLLNGDESLLGRLDVKNPKVYYGFEVSPNKNKNIEINADAKFCKFCKEPYSYNFITYNHLGSFYCPNCGFKREDLKYKVEEIVELTPESSKVVINGGLFTITQPGTYNIYNALCAYSVAKELHINDEVIQKSFSNQSSSFGRQETIKIGDKEARIILVKNPAGYNQALDTLLLNSESFAAAFLLNDNYADGKDVSWIWDVDFEKLNSMDLNEIFISGMRAYDMAVRLKIANLPVEKFLIKEDFEGLTEAIKNSKENKVYILATYTAMINYRKYLHSKGYIDKLW</sequence>
<dbReference type="GO" id="GO:0140282">
    <property type="term" value="F:carbon-nitrogen ligase activity on lipid II"/>
    <property type="evidence" value="ECO:0007669"/>
    <property type="project" value="UniProtKB-UniRule"/>
</dbReference>
<dbReference type="InterPro" id="IPR043703">
    <property type="entry name" value="Lipid_II_synth_MurT"/>
</dbReference>
<dbReference type="InterPro" id="IPR013221">
    <property type="entry name" value="Mur_ligase_cen"/>
</dbReference>
<feature type="binding site" evidence="5">
    <location>
        <position position="211"/>
    </location>
    <ligand>
        <name>Zn(2+)</name>
        <dbReference type="ChEBI" id="CHEBI:29105"/>
    </ligand>
</feature>
<dbReference type="GO" id="GO:0008360">
    <property type="term" value="P:regulation of cell shape"/>
    <property type="evidence" value="ECO:0007669"/>
    <property type="project" value="UniProtKB-KW"/>
</dbReference>
<keyword evidence="3 5" id="KW-0547">Nucleotide-binding</keyword>
<evidence type="ECO:0000313" key="8">
    <source>
        <dbReference type="EMBL" id="AMN35676.1"/>
    </source>
</evidence>
<feature type="active site" evidence="5">
    <location>
        <position position="361"/>
    </location>
</feature>
<feature type="binding site" evidence="5">
    <location>
        <position position="233"/>
    </location>
    <ligand>
        <name>Zn(2+)</name>
        <dbReference type="ChEBI" id="CHEBI:29105"/>
    </ligand>
</feature>
<keyword evidence="5" id="KW-0479">Metal-binding</keyword>
<organism evidence="8 9">
    <name type="scientific">Clostridium perfringens</name>
    <dbReference type="NCBI Taxonomy" id="1502"/>
    <lineage>
        <taxon>Bacteria</taxon>
        <taxon>Bacillati</taxon>
        <taxon>Bacillota</taxon>
        <taxon>Clostridia</taxon>
        <taxon>Eubacteriales</taxon>
        <taxon>Clostridiaceae</taxon>
        <taxon>Clostridium</taxon>
    </lineage>
</organism>
<evidence type="ECO:0000256" key="3">
    <source>
        <dbReference type="ARBA" id="ARBA00022741"/>
    </source>
</evidence>
<keyword evidence="5" id="KW-0862">Zinc</keyword>
<keyword evidence="5" id="KW-0133">Cell shape</keyword>
<protein>
    <recommendedName>
        <fullName evidence="5">Lipid II isoglutaminyl synthase (glutamine-hydrolyzing) subunit MurT</fullName>
        <ecNumber evidence="5">6.3.5.13</ecNumber>
    </recommendedName>
</protein>
<dbReference type="GO" id="GO:0071555">
    <property type="term" value="P:cell wall organization"/>
    <property type="evidence" value="ECO:0007669"/>
    <property type="project" value="UniProtKB-KW"/>
</dbReference>
<accession>A0A127EI92</accession>
<dbReference type="InterPro" id="IPR013564">
    <property type="entry name" value="MurT_C"/>
</dbReference>
<evidence type="ECO:0000259" key="7">
    <source>
        <dbReference type="Pfam" id="PF08353"/>
    </source>
</evidence>
<proteinExistence type="inferred from homology"/>
<evidence type="ECO:0000256" key="4">
    <source>
        <dbReference type="ARBA" id="ARBA00022840"/>
    </source>
</evidence>
<dbReference type="PANTHER" id="PTHR23135">
    <property type="entry name" value="MUR LIGASE FAMILY MEMBER"/>
    <property type="match status" value="1"/>
</dbReference>
<keyword evidence="2 5" id="KW-0436">Ligase</keyword>
<name>A0A127EI92_CLOPF</name>
<comment type="function">
    <text evidence="5">The lipid II isoglutaminyl synthase complex catalyzes the formation of alpha-D-isoglutamine in the cell wall lipid II stem peptide. The MurT subunit catalyzes the ATP-dependent amidation of D-glutamate residue of lipid II, converting it to an isoglutamine residue.</text>
</comment>
<dbReference type="PANTHER" id="PTHR23135:SF7">
    <property type="entry name" value="LIPID II ISOGLUTAMINYL SYNTHASE (GLUTAMINE-HYDROLYZING) SUBUNIT MURT"/>
    <property type="match status" value="1"/>
</dbReference>
<dbReference type="PATRIC" id="fig|1502.177.peg.1615"/>
<evidence type="ECO:0000313" key="9">
    <source>
        <dbReference type="Proteomes" id="UP000070260"/>
    </source>
</evidence>
<dbReference type="EMBL" id="CP010994">
    <property type="protein sequence ID" value="AMN35676.1"/>
    <property type="molecule type" value="Genomic_DNA"/>
</dbReference>
<dbReference type="Proteomes" id="UP000070260">
    <property type="component" value="Chromosome"/>
</dbReference>
<dbReference type="GO" id="GO:0008270">
    <property type="term" value="F:zinc ion binding"/>
    <property type="evidence" value="ECO:0007669"/>
    <property type="project" value="UniProtKB-UniRule"/>
</dbReference>
<dbReference type="GO" id="GO:0004326">
    <property type="term" value="F:tetrahydrofolylpolyglutamate synthase activity"/>
    <property type="evidence" value="ECO:0007669"/>
    <property type="project" value="InterPro"/>
</dbReference>
<evidence type="ECO:0000256" key="1">
    <source>
        <dbReference type="ARBA" id="ARBA00004752"/>
    </source>
</evidence>
<comment type="subunit">
    <text evidence="5">Forms a heterodimer with GatD.</text>
</comment>
<comment type="catalytic activity">
    <reaction evidence="5">
        <text>beta-D-GlcNAc-(1-&gt;4)-Mur2Ac(oyl-L-Ala-gamma-D-O-P-Glu-L-Lys-D-Ala-D-Ala)-di-trans,octa-cis-undecaprenyl diphosphate + NH4(+) = beta-D-GlcNAc-(1-&gt;4)-Mur2Ac(oyl-L-Ala-D-isoglutaminyl-L-Lys-D-Ala-D-Ala)-di-trans,octa-cis-undecaprenyl diphosphate + phosphate + H(+)</text>
        <dbReference type="Rhea" id="RHEA:57932"/>
        <dbReference type="ChEBI" id="CHEBI:15378"/>
        <dbReference type="ChEBI" id="CHEBI:28938"/>
        <dbReference type="ChEBI" id="CHEBI:43474"/>
        <dbReference type="ChEBI" id="CHEBI:62233"/>
        <dbReference type="ChEBI" id="CHEBI:143132"/>
    </reaction>
</comment>
<feature type="domain" description="Lipid II isoglutaminyl synthase (glutamine-hydrolyzing) subunit MurT C-terminal" evidence="7">
    <location>
        <begin position="325"/>
        <end position="435"/>
    </location>
</feature>
<dbReference type="UniPathway" id="UPA00219"/>
<comment type="similarity">
    <text evidence="5">Belongs to the MurCDEF family. MurT subfamily.</text>
</comment>
<dbReference type="HAMAP" id="MF_02214">
    <property type="entry name" value="Lipid_II_synth_MurT"/>
    <property type="match status" value="1"/>
</dbReference>
<evidence type="ECO:0000259" key="6">
    <source>
        <dbReference type="Pfam" id="PF08245"/>
    </source>
</evidence>
<feature type="binding site" evidence="5">
    <location>
        <position position="236"/>
    </location>
    <ligand>
        <name>Zn(2+)</name>
        <dbReference type="ChEBI" id="CHEBI:29105"/>
    </ligand>
</feature>
<dbReference type="SUPFAM" id="SSF53623">
    <property type="entry name" value="MurD-like peptide ligases, catalytic domain"/>
    <property type="match status" value="1"/>
</dbReference>
<comment type="catalytic activity">
    <reaction evidence="5">
        <text>beta-D-GlcNAc-(1-&gt;4)-Mur2Ac(oyl-L-Ala-gamma-D-Glu-L-Lys-D-Ala-D-Ala)-di-trans,octa-cis-undecaprenyl diphosphate + L-glutamine + ATP + H2O = beta-D-GlcNAc-(1-&gt;4)-Mur2Ac(oyl-L-Ala-D-isoglutaminyl-L-Lys-D-Ala-D-Ala)-di-trans,octa-cis-undecaprenyl diphosphate + L-glutamate + ADP + phosphate + H(+)</text>
        <dbReference type="Rhea" id="RHEA:57928"/>
        <dbReference type="ChEBI" id="CHEBI:15377"/>
        <dbReference type="ChEBI" id="CHEBI:15378"/>
        <dbReference type="ChEBI" id="CHEBI:29985"/>
        <dbReference type="ChEBI" id="CHEBI:30616"/>
        <dbReference type="ChEBI" id="CHEBI:43474"/>
        <dbReference type="ChEBI" id="CHEBI:58359"/>
        <dbReference type="ChEBI" id="CHEBI:60033"/>
        <dbReference type="ChEBI" id="CHEBI:62233"/>
        <dbReference type="ChEBI" id="CHEBI:456216"/>
        <dbReference type="EC" id="6.3.5.13"/>
    </reaction>
</comment>